<reference evidence="2" key="1">
    <citation type="submission" date="2022-03" db="EMBL/GenBank/DDBJ databases">
        <title>Draft Genome Sequence of Firmicute Strain S0AB, a Heterotrophic Iron/Sulfur-Oxidizing Extreme Acidophile.</title>
        <authorList>
            <person name="Vergara E."/>
            <person name="Pakostova E."/>
            <person name="Johnson D.B."/>
            <person name="Holmes D.S."/>
        </authorList>
    </citation>
    <scope>NUCLEOTIDE SEQUENCE</scope>
    <source>
        <strain evidence="2">S0AB</strain>
    </source>
</reference>
<evidence type="ECO:0000256" key="1">
    <source>
        <dbReference type="ARBA" id="ARBA00022649"/>
    </source>
</evidence>
<dbReference type="SUPFAM" id="SSF143011">
    <property type="entry name" value="RelE-like"/>
    <property type="match status" value="1"/>
</dbReference>
<dbReference type="Gene3D" id="3.30.2310.20">
    <property type="entry name" value="RelE-like"/>
    <property type="match status" value="1"/>
</dbReference>
<dbReference type="InterPro" id="IPR035093">
    <property type="entry name" value="RelE/ParE_toxin_dom_sf"/>
</dbReference>
<dbReference type="InterPro" id="IPR007712">
    <property type="entry name" value="RelE/ParE_toxin"/>
</dbReference>
<dbReference type="InterPro" id="IPR052747">
    <property type="entry name" value="TA_system_RelE_toxin"/>
</dbReference>
<dbReference type="EMBL" id="JALBUF010000042">
    <property type="protein sequence ID" value="MCI0184957.1"/>
    <property type="molecule type" value="Genomic_DNA"/>
</dbReference>
<comment type="caution">
    <text evidence="2">The sequence shown here is derived from an EMBL/GenBank/DDBJ whole genome shotgun (WGS) entry which is preliminary data.</text>
</comment>
<organism evidence="2 3">
    <name type="scientific">Sulfoacidibacillus ferrooxidans</name>
    <dbReference type="NCBI Taxonomy" id="2005001"/>
    <lineage>
        <taxon>Bacteria</taxon>
        <taxon>Bacillati</taxon>
        <taxon>Bacillota</taxon>
        <taxon>Bacilli</taxon>
        <taxon>Bacillales</taxon>
        <taxon>Alicyclobacillaceae</taxon>
        <taxon>Sulfoacidibacillus</taxon>
    </lineage>
</organism>
<dbReference type="PANTHER" id="PTHR38813">
    <property type="match status" value="1"/>
</dbReference>
<keyword evidence="1" id="KW-1277">Toxin-antitoxin system</keyword>
<sequence>MSSGYKLTYHKEAVKYIAKQEKAVQERIVQGLSGLLNDPPTGDIKQMKGYNGLYRLRIGTIRVLFEISRDEKVVYIRVIDTRGGIYK</sequence>
<evidence type="ECO:0008006" key="4">
    <source>
        <dbReference type="Google" id="ProtNLM"/>
    </source>
</evidence>
<accession>A0A9X1VFB7</accession>
<protein>
    <recommendedName>
        <fullName evidence="4">Plasmid stabilization protein</fullName>
    </recommendedName>
</protein>
<dbReference type="Proteomes" id="UP001139263">
    <property type="component" value="Unassembled WGS sequence"/>
</dbReference>
<dbReference type="AlphaFoldDB" id="A0A9X1VFB7"/>
<gene>
    <name evidence="2" type="ORF">MM817_03254</name>
</gene>
<evidence type="ECO:0000313" key="3">
    <source>
        <dbReference type="Proteomes" id="UP001139263"/>
    </source>
</evidence>
<proteinExistence type="predicted"/>
<dbReference type="Pfam" id="PF05016">
    <property type="entry name" value="ParE_toxin"/>
    <property type="match status" value="1"/>
</dbReference>
<name>A0A9X1VFB7_9BACL</name>
<evidence type="ECO:0000313" key="2">
    <source>
        <dbReference type="EMBL" id="MCI0184957.1"/>
    </source>
</evidence>
<dbReference type="PANTHER" id="PTHR38813:SF1">
    <property type="entry name" value="TOXIN RELE1-RELATED"/>
    <property type="match status" value="1"/>
</dbReference>
<dbReference type="RefSeq" id="WP_241717046.1">
    <property type="nucleotide sequence ID" value="NZ_JALBUF010000042.1"/>
</dbReference>
<keyword evidence="3" id="KW-1185">Reference proteome</keyword>